<keyword evidence="6 14" id="KW-0694">RNA-binding</keyword>
<evidence type="ECO:0000259" key="15">
    <source>
        <dbReference type="PROSITE" id="PS51686"/>
    </source>
</evidence>
<protein>
    <recommendedName>
        <fullName evidence="11">5-cytosine rRNA methyltransferase NSUN4</fullName>
    </recommendedName>
    <alternativeName>
        <fullName evidence="12">5-cytosine tRNA methyltransferase NSUN4</fullName>
    </alternativeName>
    <alternativeName>
        <fullName evidence="8">NOL1/NOP2/Sun domain family member 4</fullName>
    </alternativeName>
</protein>
<dbReference type="GO" id="GO:0031167">
    <property type="term" value="P:rRNA methylation"/>
    <property type="evidence" value="ECO:0007669"/>
    <property type="project" value="TreeGrafter"/>
</dbReference>
<dbReference type="Gene3D" id="3.40.50.150">
    <property type="entry name" value="Vaccinia Virus protein VP39"/>
    <property type="match status" value="1"/>
</dbReference>
<evidence type="ECO:0000256" key="14">
    <source>
        <dbReference type="PROSITE-ProRule" id="PRU01023"/>
    </source>
</evidence>
<evidence type="ECO:0000256" key="7">
    <source>
        <dbReference type="ARBA" id="ARBA00023128"/>
    </source>
</evidence>
<evidence type="ECO:0000256" key="3">
    <source>
        <dbReference type="ARBA" id="ARBA00022603"/>
    </source>
</evidence>
<keyword evidence="17" id="KW-1185">Reference proteome</keyword>
<dbReference type="PROSITE" id="PS51686">
    <property type="entry name" value="SAM_MT_RSMB_NOP"/>
    <property type="match status" value="1"/>
</dbReference>
<evidence type="ECO:0000256" key="13">
    <source>
        <dbReference type="ARBA" id="ARBA00055836"/>
    </source>
</evidence>
<dbReference type="GO" id="GO:0008173">
    <property type="term" value="F:RNA methyltransferase activity"/>
    <property type="evidence" value="ECO:0007669"/>
    <property type="project" value="InterPro"/>
</dbReference>
<dbReference type="InterPro" id="IPR029063">
    <property type="entry name" value="SAM-dependent_MTases_sf"/>
</dbReference>
<dbReference type="GO" id="GO:0005762">
    <property type="term" value="C:mitochondrial large ribosomal subunit"/>
    <property type="evidence" value="ECO:0007669"/>
    <property type="project" value="TreeGrafter"/>
</dbReference>
<keyword evidence="5 14" id="KW-0949">S-adenosyl-L-methionine</keyword>
<feature type="binding site" evidence="14">
    <location>
        <position position="153"/>
    </location>
    <ligand>
        <name>S-adenosyl-L-methionine</name>
        <dbReference type="ChEBI" id="CHEBI:59789"/>
    </ligand>
</feature>
<dbReference type="InterPro" id="IPR049560">
    <property type="entry name" value="MeTrfase_RsmB-F_NOP2_cat"/>
</dbReference>
<name>A0A8C5LRR6_9ANUR</name>
<organism evidence="16 17">
    <name type="scientific">Leptobrachium leishanense</name>
    <name type="common">Leishan spiny toad</name>
    <dbReference type="NCBI Taxonomy" id="445787"/>
    <lineage>
        <taxon>Eukaryota</taxon>
        <taxon>Metazoa</taxon>
        <taxon>Chordata</taxon>
        <taxon>Craniata</taxon>
        <taxon>Vertebrata</taxon>
        <taxon>Euteleostomi</taxon>
        <taxon>Amphibia</taxon>
        <taxon>Batrachia</taxon>
        <taxon>Anura</taxon>
        <taxon>Pelobatoidea</taxon>
        <taxon>Megophryidae</taxon>
        <taxon>Leptobrachium</taxon>
    </lineage>
</organism>
<evidence type="ECO:0000313" key="17">
    <source>
        <dbReference type="Proteomes" id="UP000694569"/>
    </source>
</evidence>
<evidence type="ECO:0000256" key="6">
    <source>
        <dbReference type="ARBA" id="ARBA00022884"/>
    </source>
</evidence>
<dbReference type="PANTHER" id="PTHR22808:SF8">
    <property type="entry name" value="TRNA (CYTOSINE(34)-C(5))-METHYLTRANSFERASE, MITOCHONDRIAL"/>
    <property type="match status" value="1"/>
</dbReference>
<feature type="domain" description="SAM-dependent MTase RsmB/NOP-type" evidence="15">
    <location>
        <begin position="32"/>
        <end position="324"/>
    </location>
</feature>
<dbReference type="GO" id="GO:0003723">
    <property type="term" value="F:RNA binding"/>
    <property type="evidence" value="ECO:0007669"/>
    <property type="project" value="UniProtKB-UniRule"/>
</dbReference>
<dbReference type="Pfam" id="PF01189">
    <property type="entry name" value="Methyltr_RsmB-F"/>
    <property type="match status" value="1"/>
</dbReference>
<feature type="binding site" evidence="14">
    <location>
        <position position="184"/>
    </location>
    <ligand>
        <name>S-adenosyl-L-methionine</name>
        <dbReference type="ChEBI" id="CHEBI:59789"/>
    </ligand>
</feature>
<evidence type="ECO:0000256" key="4">
    <source>
        <dbReference type="ARBA" id="ARBA00022679"/>
    </source>
</evidence>
<dbReference type="FunFam" id="3.40.50.150:FF:000055">
    <property type="entry name" value="5-methylcytosine rRNA methyltransferase NSUN4"/>
    <property type="match status" value="1"/>
</dbReference>
<comment type="similarity">
    <text evidence="14">Belongs to the class I-like SAM-binding methyltransferase superfamily. RsmB/NOP family.</text>
</comment>
<dbReference type="InterPro" id="IPR001678">
    <property type="entry name" value="MeTrfase_RsmB-F_NOP2_dom"/>
</dbReference>
<evidence type="ECO:0000256" key="10">
    <source>
        <dbReference type="ARBA" id="ARBA00049906"/>
    </source>
</evidence>
<dbReference type="InterPro" id="IPR023267">
    <property type="entry name" value="RCMT"/>
</dbReference>
<dbReference type="AlphaFoldDB" id="A0A8C5LRR6"/>
<evidence type="ECO:0000256" key="8">
    <source>
        <dbReference type="ARBA" id="ARBA00042050"/>
    </source>
</evidence>
<evidence type="ECO:0000256" key="11">
    <source>
        <dbReference type="ARBA" id="ARBA00050027"/>
    </source>
</evidence>
<keyword evidence="4 14" id="KW-0808">Transferase</keyword>
<dbReference type="Ensembl" id="ENSLLET00000001435.1">
    <property type="protein sequence ID" value="ENSLLEP00000001369.1"/>
    <property type="gene ID" value="ENSLLEG00000000892.1"/>
</dbReference>
<evidence type="ECO:0000256" key="1">
    <source>
        <dbReference type="ARBA" id="ARBA00004173"/>
    </source>
</evidence>
<accession>A0A8C5LRR6</accession>
<gene>
    <name evidence="16" type="primary">NSUN3</name>
</gene>
<evidence type="ECO:0000256" key="9">
    <source>
        <dbReference type="ARBA" id="ARBA00049302"/>
    </source>
</evidence>
<dbReference type="GeneTree" id="ENSGT00940000153665"/>
<reference evidence="16" key="1">
    <citation type="submission" date="2025-08" db="UniProtKB">
        <authorList>
            <consortium name="Ensembl"/>
        </authorList>
    </citation>
    <scope>IDENTIFICATION</scope>
</reference>
<dbReference type="PANTHER" id="PTHR22808">
    <property type="entry name" value="NCL1 YEAST -RELATED NOL1/NOP2/FMU SUN DOMAIN-CONTAINING"/>
    <property type="match status" value="1"/>
</dbReference>
<keyword evidence="7" id="KW-0496">Mitochondrion</keyword>
<comment type="catalytic activity">
    <reaction evidence="10">
        <text>a cytidine in mRNA + S-adenosyl-L-methionine = a 5-methylcytidine in mRNA + S-adenosyl-L-homocysteine + H(+)</text>
        <dbReference type="Rhea" id="RHEA:61464"/>
        <dbReference type="Rhea" id="RHEA-COMP:15145"/>
        <dbReference type="Rhea" id="RHEA-COMP:15826"/>
        <dbReference type="ChEBI" id="CHEBI:15378"/>
        <dbReference type="ChEBI" id="CHEBI:57856"/>
        <dbReference type="ChEBI" id="CHEBI:59789"/>
        <dbReference type="ChEBI" id="CHEBI:74483"/>
        <dbReference type="ChEBI" id="CHEBI:82748"/>
    </reaction>
</comment>
<proteinExistence type="inferred from homology"/>
<sequence length="328" mass="36821">MGMQQKRVCKLVLDYFDIVYSRELGRHWSGAREVLTSPAIWQYAVMLNNFTSPWELEKHLLSNGYHPLFQDAVPLRKETLKCYINERPCKFRSQRHQADKLKDYYVLNASSLLPVVALDVRDGERVLDMCAAPGGKSVAILQCASTGSLHCNEPDIDRSRRLKKTLASFVPTTLLNLINLSELDGQLIGKFHSQLYHKVLVDAPCSNDRSWLFSSCNVQATTRISQRTMLPLRQTELLRSAIRALCPGGYVVYSTCTLSRAENSDVIANILNTCRDVVPVDLSDLATKLSHEFTFSPGIPHGLLVLPDEGKSWGPMFVAKLKKLGPND</sequence>
<dbReference type="Gene3D" id="6.20.240.40">
    <property type="match status" value="1"/>
</dbReference>
<dbReference type="SUPFAM" id="SSF53335">
    <property type="entry name" value="S-adenosyl-L-methionine-dependent methyltransferases"/>
    <property type="match status" value="1"/>
</dbReference>
<comment type="subcellular location">
    <subcellularLocation>
        <location evidence="1">Mitochondrion</location>
    </subcellularLocation>
</comment>
<comment type="catalytic activity">
    <reaction evidence="9">
        <text>a cytidine in rRNA + S-adenosyl-L-methionine = a 5-methylcytidine in rRNA + S-adenosyl-L-homocysteine + H(+)</text>
        <dbReference type="Rhea" id="RHEA:61484"/>
        <dbReference type="Rhea" id="RHEA-COMP:15836"/>
        <dbReference type="Rhea" id="RHEA-COMP:15837"/>
        <dbReference type="ChEBI" id="CHEBI:15378"/>
        <dbReference type="ChEBI" id="CHEBI:57856"/>
        <dbReference type="ChEBI" id="CHEBI:59789"/>
        <dbReference type="ChEBI" id="CHEBI:74483"/>
        <dbReference type="ChEBI" id="CHEBI:82748"/>
    </reaction>
</comment>
<keyword evidence="2" id="KW-0698">rRNA processing</keyword>
<dbReference type="PRINTS" id="PR02008">
    <property type="entry name" value="RCMTFAMILY"/>
</dbReference>
<comment type="function">
    <text evidence="13">Mitochondrial RNA cytosine C(5)-methyltransferase that methylates cytosine to 5-methylcytosine (m5C) in various RNAs, such as rRNAs, mRNAs and some long non-coding RNAs (lncRNAs). Involved in mitochondrial ribosome small subunit (SSU) maturation by catalyzing methylation of mitochondrial 12S rRNA.</text>
</comment>
<dbReference type="Proteomes" id="UP000694569">
    <property type="component" value="Unplaced"/>
</dbReference>
<evidence type="ECO:0000256" key="5">
    <source>
        <dbReference type="ARBA" id="ARBA00022691"/>
    </source>
</evidence>
<evidence type="ECO:0000256" key="2">
    <source>
        <dbReference type="ARBA" id="ARBA00022552"/>
    </source>
</evidence>
<feature type="active site" description="Nucleophile" evidence="14">
    <location>
        <position position="256"/>
    </location>
</feature>
<evidence type="ECO:0000256" key="12">
    <source>
        <dbReference type="ARBA" id="ARBA00050049"/>
    </source>
</evidence>
<dbReference type="SMR" id="A0A8C5LRR6"/>
<feature type="binding site" evidence="14">
    <location>
        <position position="202"/>
    </location>
    <ligand>
        <name>S-adenosyl-L-methionine</name>
        <dbReference type="ChEBI" id="CHEBI:59789"/>
    </ligand>
</feature>
<evidence type="ECO:0000313" key="16">
    <source>
        <dbReference type="Ensembl" id="ENSLLEP00000001369.1"/>
    </source>
</evidence>
<feature type="binding site" evidence="14">
    <location>
        <begin position="130"/>
        <end position="136"/>
    </location>
    <ligand>
        <name>S-adenosyl-L-methionine</name>
        <dbReference type="ChEBI" id="CHEBI:59789"/>
    </ligand>
</feature>
<reference evidence="16" key="2">
    <citation type="submission" date="2025-09" db="UniProtKB">
        <authorList>
            <consortium name="Ensembl"/>
        </authorList>
    </citation>
    <scope>IDENTIFICATION</scope>
</reference>
<keyword evidence="3 14" id="KW-0489">Methyltransferase</keyword>
<dbReference type="OrthoDB" id="8020218at2759"/>